<dbReference type="InterPro" id="IPR039697">
    <property type="entry name" value="Alcohol_dehydrogenase_Fe"/>
</dbReference>
<evidence type="ECO:0000313" key="8">
    <source>
        <dbReference type="Proteomes" id="UP000216885"/>
    </source>
</evidence>
<dbReference type="Pfam" id="PF25137">
    <property type="entry name" value="ADH_Fe_C"/>
    <property type="match status" value="1"/>
</dbReference>
<dbReference type="PANTHER" id="PTHR11496">
    <property type="entry name" value="ALCOHOL DEHYDROGENASE"/>
    <property type="match status" value="1"/>
</dbReference>
<dbReference type="EMBL" id="NEVQ01000013">
    <property type="protein sequence ID" value="OZI56671.1"/>
    <property type="molecule type" value="Genomic_DNA"/>
</dbReference>
<dbReference type="InterPro" id="IPR018211">
    <property type="entry name" value="ADH_Fe_CS"/>
</dbReference>
<evidence type="ECO:0000259" key="6">
    <source>
        <dbReference type="Pfam" id="PF25137"/>
    </source>
</evidence>
<dbReference type="PROSITE" id="PS00913">
    <property type="entry name" value="ADH_IRON_1"/>
    <property type="match status" value="1"/>
</dbReference>
<feature type="domain" description="Fe-containing alcohol dehydrogenase-like C-terminal" evidence="6">
    <location>
        <begin position="187"/>
        <end position="378"/>
    </location>
</feature>
<gene>
    <name evidence="7" type="ORF">CAL20_14795</name>
</gene>
<comment type="similarity">
    <text evidence="2">Belongs to the iron-containing alcohol dehydrogenase family.</text>
</comment>
<dbReference type="Gene3D" id="3.40.50.1970">
    <property type="match status" value="1"/>
</dbReference>
<dbReference type="RefSeq" id="WP_094838214.1">
    <property type="nucleotide sequence ID" value="NZ_NEVQ01000013.1"/>
</dbReference>
<protein>
    <submittedName>
        <fullName evidence="7">4-hydroxybutyrate dehydrogenase</fullName>
    </submittedName>
</protein>
<dbReference type="FunFam" id="3.40.50.1970:FF:000003">
    <property type="entry name" value="Alcohol dehydrogenase, iron-containing"/>
    <property type="match status" value="1"/>
</dbReference>
<proteinExistence type="inferred from homology"/>
<dbReference type="SUPFAM" id="SSF56796">
    <property type="entry name" value="Dehydroquinate synthase-like"/>
    <property type="match status" value="1"/>
</dbReference>
<dbReference type="Proteomes" id="UP000216885">
    <property type="component" value="Unassembled WGS sequence"/>
</dbReference>
<dbReference type="CDD" id="cd14861">
    <property type="entry name" value="Fe-ADH-like"/>
    <property type="match status" value="1"/>
</dbReference>
<keyword evidence="3" id="KW-0560">Oxidoreductase</keyword>
<dbReference type="GO" id="GO:0046872">
    <property type="term" value="F:metal ion binding"/>
    <property type="evidence" value="ECO:0007669"/>
    <property type="project" value="InterPro"/>
</dbReference>
<comment type="cofactor">
    <cofactor evidence="1">
        <name>Fe cation</name>
        <dbReference type="ChEBI" id="CHEBI:24875"/>
    </cofactor>
</comment>
<name>A0A261U523_9BORD</name>
<dbReference type="Gene3D" id="1.20.1090.10">
    <property type="entry name" value="Dehydroquinate synthase-like - alpha domain"/>
    <property type="match status" value="1"/>
</dbReference>
<dbReference type="Pfam" id="PF00465">
    <property type="entry name" value="Fe-ADH"/>
    <property type="match status" value="1"/>
</dbReference>
<keyword evidence="8" id="KW-1185">Reference proteome</keyword>
<dbReference type="AlphaFoldDB" id="A0A261U523"/>
<sequence>MALINYVTEIRFGAGALGELKEACDKLGITRPLIVTDKGVQAAGIVDKVAAALGHQQFAIFNDTPPNPSESAVRAGVEALKHAEGNGVIAVGGGSSIDLAKAVAVAARHDGPLRHFALIEGGAQSITAATLPVVAVPTTAGTGSEVGRGAIIILDDGRKVGILSPHVIPKVAICDPELTLGLPATLTAATGMDAIAHCIETFLAPSFNPPADGIALDGLWRGWRHIETAFRDPGNLEARTNMMSASLQGALAFQKGLGCVHSLSHSLGGINPKLHHGTLNAILLPAVIRFNRGAESVVREDKIARLAHILQLPASVSIEEALITKSRALQLPTGLSQLGVTEDLFDRIVKGALADHSHRTNPREATVADYVEMLRQSM</sequence>
<evidence type="ECO:0000259" key="5">
    <source>
        <dbReference type="Pfam" id="PF00465"/>
    </source>
</evidence>
<accession>A0A261U523</accession>
<feature type="domain" description="Alcohol dehydrogenase iron-type/glycerol dehydrogenase GldA" evidence="5">
    <location>
        <begin position="8"/>
        <end position="176"/>
    </location>
</feature>
<dbReference type="PANTHER" id="PTHR11496:SF102">
    <property type="entry name" value="ALCOHOL DEHYDROGENASE 4"/>
    <property type="match status" value="1"/>
</dbReference>
<evidence type="ECO:0000313" key="7">
    <source>
        <dbReference type="EMBL" id="OZI56671.1"/>
    </source>
</evidence>
<evidence type="ECO:0000256" key="2">
    <source>
        <dbReference type="ARBA" id="ARBA00007358"/>
    </source>
</evidence>
<evidence type="ECO:0000256" key="3">
    <source>
        <dbReference type="ARBA" id="ARBA00023002"/>
    </source>
</evidence>
<dbReference type="InterPro" id="IPR001670">
    <property type="entry name" value="ADH_Fe/GldA"/>
</dbReference>
<keyword evidence="4" id="KW-0520">NAD</keyword>
<evidence type="ECO:0000256" key="4">
    <source>
        <dbReference type="ARBA" id="ARBA00023027"/>
    </source>
</evidence>
<evidence type="ECO:0000256" key="1">
    <source>
        <dbReference type="ARBA" id="ARBA00001962"/>
    </source>
</evidence>
<dbReference type="InterPro" id="IPR056798">
    <property type="entry name" value="ADH_Fe_C"/>
</dbReference>
<dbReference type="GO" id="GO:0004022">
    <property type="term" value="F:alcohol dehydrogenase (NAD+) activity"/>
    <property type="evidence" value="ECO:0007669"/>
    <property type="project" value="TreeGrafter"/>
</dbReference>
<reference evidence="7 8" key="1">
    <citation type="submission" date="2017-05" db="EMBL/GenBank/DDBJ databases">
        <title>Complete and WGS of Bordetella genogroups.</title>
        <authorList>
            <person name="Spilker T."/>
            <person name="LiPuma J."/>
        </authorList>
    </citation>
    <scope>NUCLEOTIDE SEQUENCE [LARGE SCALE GENOMIC DNA]</scope>
    <source>
        <strain evidence="7 8">AU9919</strain>
    </source>
</reference>
<comment type="caution">
    <text evidence="7">The sequence shown here is derived from an EMBL/GenBank/DDBJ whole genome shotgun (WGS) entry which is preliminary data.</text>
</comment>
<organism evidence="7 8">
    <name type="scientific">Bordetella genomosp. 4</name>
    <dbReference type="NCBI Taxonomy" id="463044"/>
    <lineage>
        <taxon>Bacteria</taxon>
        <taxon>Pseudomonadati</taxon>
        <taxon>Pseudomonadota</taxon>
        <taxon>Betaproteobacteria</taxon>
        <taxon>Burkholderiales</taxon>
        <taxon>Alcaligenaceae</taxon>
        <taxon>Bordetella</taxon>
    </lineage>
</organism>